<dbReference type="GO" id="GO:0033044">
    <property type="term" value="P:regulation of chromosome organization"/>
    <property type="evidence" value="ECO:0007669"/>
    <property type="project" value="UniProtKB-ARBA"/>
</dbReference>
<keyword evidence="6 7" id="KW-0505">Motor protein</keyword>
<dbReference type="GO" id="GO:0005874">
    <property type="term" value="C:microtubule"/>
    <property type="evidence" value="ECO:0007669"/>
    <property type="project" value="UniProtKB-KW"/>
</dbReference>
<dbReference type="Proteomes" id="UP000316621">
    <property type="component" value="Chromosome 1"/>
</dbReference>
<keyword evidence="5 9" id="KW-0175">Coiled coil</keyword>
<dbReference type="FunFam" id="3.40.850.10:FF:000026">
    <property type="entry name" value="Centromere-associated protein E"/>
    <property type="match status" value="1"/>
</dbReference>
<dbReference type="InterPro" id="IPR019821">
    <property type="entry name" value="Kinesin_motor_CS"/>
</dbReference>
<dbReference type="PANTHER" id="PTHR47968:SF36">
    <property type="entry name" value="KINESIN HEAVY CHAIN ISOFORM X1"/>
    <property type="match status" value="1"/>
</dbReference>
<dbReference type="InterPro" id="IPR027417">
    <property type="entry name" value="P-loop_NTPase"/>
</dbReference>
<dbReference type="AlphaFoldDB" id="A0A4Y7I9W6"/>
<feature type="compositionally biased region" description="Polar residues" evidence="10">
    <location>
        <begin position="13"/>
        <end position="30"/>
    </location>
</feature>
<evidence type="ECO:0000256" key="7">
    <source>
        <dbReference type="PROSITE-ProRule" id="PRU00283"/>
    </source>
</evidence>
<dbReference type="GO" id="GO:0005524">
    <property type="term" value="F:ATP binding"/>
    <property type="evidence" value="ECO:0007669"/>
    <property type="project" value="UniProtKB-UniRule"/>
</dbReference>
<dbReference type="SUPFAM" id="SSF52540">
    <property type="entry name" value="P-loop containing nucleoside triphosphate hydrolases"/>
    <property type="match status" value="1"/>
</dbReference>
<feature type="coiled-coil region" evidence="9">
    <location>
        <begin position="533"/>
        <end position="581"/>
    </location>
</feature>
<keyword evidence="2 8" id="KW-0493">Microtubule</keyword>
<keyword evidence="3 7" id="KW-0547">Nucleotide-binding</keyword>
<dbReference type="PROSITE" id="PS50067">
    <property type="entry name" value="KINESIN_MOTOR_2"/>
    <property type="match status" value="1"/>
</dbReference>
<feature type="domain" description="Kinesin motor" evidence="11">
    <location>
        <begin position="3"/>
        <end position="336"/>
    </location>
</feature>
<evidence type="ECO:0000256" key="8">
    <source>
        <dbReference type="RuleBase" id="RU000394"/>
    </source>
</evidence>
<feature type="binding site" evidence="7">
    <location>
        <begin position="89"/>
        <end position="96"/>
    </location>
    <ligand>
        <name>ATP</name>
        <dbReference type="ChEBI" id="CHEBI:30616"/>
    </ligand>
</feature>
<dbReference type="GO" id="GO:0008017">
    <property type="term" value="F:microtubule binding"/>
    <property type="evidence" value="ECO:0007669"/>
    <property type="project" value="InterPro"/>
</dbReference>
<evidence type="ECO:0000256" key="6">
    <source>
        <dbReference type="ARBA" id="ARBA00023175"/>
    </source>
</evidence>
<dbReference type="OrthoDB" id="3176171at2759"/>
<dbReference type="PANTHER" id="PTHR47968">
    <property type="entry name" value="CENTROMERE PROTEIN E"/>
    <property type="match status" value="1"/>
</dbReference>
<organism evidence="12 13">
    <name type="scientific">Papaver somniferum</name>
    <name type="common">Opium poppy</name>
    <dbReference type="NCBI Taxonomy" id="3469"/>
    <lineage>
        <taxon>Eukaryota</taxon>
        <taxon>Viridiplantae</taxon>
        <taxon>Streptophyta</taxon>
        <taxon>Embryophyta</taxon>
        <taxon>Tracheophyta</taxon>
        <taxon>Spermatophyta</taxon>
        <taxon>Magnoliopsida</taxon>
        <taxon>Ranunculales</taxon>
        <taxon>Papaveraceae</taxon>
        <taxon>Papaveroideae</taxon>
        <taxon>Papaver</taxon>
    </lineage>
</organism>
<dbReference type="STRING" id="3469.A0A4Y7I9W6"/>
<dbReference type="GO" id="GO:0043515">
    <property type="term" value="F:kinetochore binding"/>
    <property type="evidence" value="ECO:0007669"/>
    <property type="project" value="UniProtKB-ARBA"/>
</dbReference>
<dbReference type="GO" id="GO:0140694">
    <property type="term" value="P:membraneless organelle assembly"/>
    <property type="evidence" value="ECO:0007669"/>
    <property type="project" value="UniProtKB-ARBA"/>
</dbReference>
<dbReference type="GO" id="GO:0003777">
    <property type="term" value="F:microtubule motor activity"/>
    <property type="evidence" value="ECO:0007669"/>
    <property type="project" value="InterPro"/>
</dbReference>
<dbReference type="CDD" id="cd01374">
    <property type="entry name" value="KISc_CENP_E"/>
    <property type="match status" value="1"/>
</dbReference>
<evidence type="ECO:0000313" key="13">
    <source>
        <dbReference type="Proteomes" id="UP000316621"/>
    </source>
</evidence>
<keyword evidence="13" id="KW-1185">Reference proteome</keyword>
<protein>
    <recommendedName>
        <fullName evidence="8">Kinesin-like protein</fullName>
    </recommendedName>
</protein>
<dbReference type="PROSITE" id="PS00411">
    <property type="entry name" value="KINESIN_MOTOR_1"/>
    <property type="match status" value="1"/>
</dbReference>
<dbReference type="InterPro" id="IPR001752">
    <property type="entry name" value="Kinesin_motor_dom"/>
</dbReference>
<dbReference type="Pfam" id="PF00225">
    <property type="entry name" value="Kinesin"/>
    <property type="match status" value="1"/>
</dbReference>
<dbReference type="GO" id="GO:0007018">
    <property type="term" value="P:microtubule-based movement"/>
    <property type="evidence" value="ECO:0007669"/>
    <property type="project" value="InterPro"/>
</dbReference>
<dbReference type="Gene3D" id="3.40.850.10">
    <property type="entry name" value="Kinesin motor domain"/>
    <property type="match status" value="1"/>
</dbReference>
<dbReference type="GO" id="GO:0008608">
    <property type="term" value="P:attachment of spindle microtubules to kinetochore"/>
    <property type="evidence" value="ECO:0007669"/>
    <property type="project" value="UniProtKB-ARBA"/>
</dbReference>
<dbReference type="GO" id="GO:0000779">
    <property type="term" value="C:condensed chromosome, centromeric region"/>
    <property type="evidence" value="ECO:0007669"/>
    <property type="project" value="UniProtKB-ARBA"/>
</dbReference>
<evidence type="ECO:0000256" key="3">
    <source>
        <dbReference type="ARBA" id="ARBA00022741"/>
    </source>
</evidence>
<dbReference type="PRINTS" id="PR00380">
    <property type="entry name" value="KINESINHEAVY"/>
</dbReference>
<evidence type="ECO:0000259" key="11">
    <source>
        <dbReference type="PROSITE" id="PS50067"/>
    </source>
</evidence>
<dbReference type="InterPro" id="IPR036961">
    <property type="entry name" value="Kinesin_motor_dom_sf"/>
</dbReference>
<feature type="coiled-coil region" evidence="9">
    <location>
        <begin position="352"/>
        <end position="416"/>
    </location>
</feature>
<name>A0A4Y7I9W6_PAPSO</name>
<comment type="similarity">
    <text evidence="1">Belongs to the TRAFAC class myosin-kinesin ATPase superfamily. Kinesin family. KIN-7 subfamily.</text>
</comment>
<evidence type="ECO:0000256" key="2">
    <source>
        <dbReference type="ARBA" id="ARBA00022701"/>
    </source>
</evidence>
<dbReference type="GO" id="GO:1901987">
    <property type="term" value="P:regulation of cell cycle phase transition"/>
    <property type="evidence" value="ECO:0007669"/>
    <property type="project" value="UniProtKB-ARBA"/>
</dbReference>
<feature type="compositionally biased region" description="Basic and acidic residues" evidence="10">
    <location>
        <begin position="430"/>
        <end position="455"/>
    </location>
</feature>
<dbReference type="OMA" id="ACWKEKL"/>
<dbReference type="GO" id="GO:0000226">
    <property type="term" value="P:microtubule cytoskeleton organization"/>
    <property type="evidence" value="ECO:0007669"/>
    <property type="project" value="UniProtKB-ARBA"/>
</dbReference>
<dbReference type="InterPro" id="IPR027640">
    <property type="entry name" value="Kinesin-like_fam"/>
</dbReference>
<evidence type="ECO:0000256" key="10">
    <source>
        <dbReference type="SAM" id="MobiDB-lite"/>
    </source>
</evidence>
<dbReference type="Gramene" id="RZC44431">
    <property type="protein sequence ID" value="RZC44431"/>
    <property type="gene ID" value="C5167_037385"/>
</dbReference>
<dbReference type="GO" id="GO:0000278">
    <property type="term" value="P:mitotic cell cycle"/>
    <property type="evidence" value="ECO:0007669"/>
    <property type="project" value="UniProtKB-ARBA"/>
</dbReference>
<dbReference type="GO" id="GO:0042327">
    <property type="term" value="P:positive regulation of phosphorylation"/>
    <property type="evidence" value="ECO:0007669"/>
    <property type="project" value="UniProtKB-ARBA"/>
</dbReference>
<accession>A0A4Y7I9W6</accession>
<proteinExistence type="inferred from homology"/>
<reference evidence="12 13" key="1">
    <citation type="journal article" date="2018" name="Science">
        <title>The opium poppy genome and morphinan production.</title>
        <authorList>
            <person name="Guo L."/>
            <person name="Winzer T."/>
            <person name="Yang X."/>
            <person name="Li Y."/>
            <person name="Ning Z."/>
            <person name="He Z."/>
            <person name="Teodor R."/>
            <person name="Lu Y."/>
            <person name="Bowser T.A."/>
            <person name="Graham I.A."/>
            <person name="Ye K."/>
        </authorList>
    </citation>
    <scope>NUCLEOTIDE SEQUENCE [LARGE SCALE GENOMIC DNA]</scope>
    <source>
        <strain evidence="13">cv. HN1</strain>
        <tissue evidence="12">Leaves</tissue>
    </source>
</reference>
<evidence type="ECO:0000256" key="1">
    <source>
        <dbReference type="ARBA" id="ARBA00007310"/>
    </source>
</evidence>
<dbReference type="SMART" id="SM00129">
    <property type="entry name" value="KISc"/>
    <property type="match status" value="1"/>
</dbReference>
<evidence type="ECO:0000256" key="5">
    <source>
        <dbReference type="ARBA" id="ARBA00023054"/>
    </source>
</evidence>
<evidence type="ECO:0000256" key="4">
    <source>
        <dbReference type="ARBA" id="ARBA00022840"/>
    </source>
</evidence>
<feature type="region of interest" description="Disordered" evidence="10">
    <location>
        <begin position="11"/>
        <end position="30"/>
    </location>
</feature>
<sequence>MEKICVAVRVRPPTSTTQDSNNSNGNHWNVESNRISLHKPLGTPVPGASYAFDHVFDQNSNNSGVYELLTKDIILAAVEGFNGTAFAYGQTSSGKTYTMNGSENDPGIISLAVKDVFQNIEMATSREFLIRVSYMEIYNEEINDLFAPDNQKLQIHESLDRGVFVAGLREEIVNSAEQVLKLLESGEVNRHFGETNMNARSSRSHTIFRMVIESKGKNANSGELSNLDAIRVSVLNLVDLAGSERIVKTGAGGIRLKEGKHINKSLLVLGNVINKLSEGPKQRGHIPYRDSKLTRILQPALGGNAKTSIICTVAPEEVHVEESKGTLQFASRAKRITNCAQVNEILSDAALLKRQKLEIEELREKLQGSRSEVLEQEILKLRNDMLKYELEREKLAMELEEERKSHKERERCISEKQAKLDDFNSLVTSSDHDKRSAQDLKEESADKHYSRDSESFHTPSLKSDPNGFVAKRSNYSQPPEFSPVVDNFGNVADEDMWLKMNNGFTVDLDALQFTPARTTQSLTLNEESPDLSIEHYKEEIENLKRQLANAVGEKNELERSHANQLLLNNRLMEEISELQQESLLIRDVPKKLSESVGNCKDIYKDILSVMQSFVADEKSLTSKLLSTTSEIGVQLFSSLETQFFIAADGHNVSVSENSLVQKQGKVIFERLNETISSLVASQTITASEQKELALEDASATRKEEISNELDSIKESYHILENKFKLNNQLLEDCKERFCNLERECNILKEEKTSLFQKLTVSDKKLGLVNDQYEKISKDLNTETQRRKKLEEEITQFSKAFSHRQVSFRSFNNELKSRIENLRAPS</sequence>
<gene>
    <name evidence="12" type="ORF">C5167_037385</name>
</gene>
<dbReference type="EMBL" id="CM010715">
    <property type="protein sequence ID" value="RZC44431.1"/>
    <property type="molecule type" value="Genomic_DNA"/>
</dbReference>
<feature type="region of interest" description="Disordered" evidence="10">
    <location>
        <begin position="424"/>
        <end position="482"/>
    </location>
</feature>
<evidence type="ECO:0000313" key="12">
    <source>
        <dbReference type="EMBL" id="RZC44431.1"/>
    </source>
</evidence>
<feature type="coiled-coil region" evidence="9">
    <location>
        <begin position="772"/>
        <end position="799"/>
    </location>
</feature>
<evidence type="ECO:0000256" key="9">
    <source>
        <dbReference type="SAM" id="Coils"/>
    </source>
</evidence>
<keyword evidence="4 7" id="KW-0067">ATP-binding</keyword>